<comment type="caution">
    <text evidence="1">The sequence shown here is derived from an EMBL/GenBank/DDBJ whole genome shotgun (WGS) entry which is preliminary data.</text>
</comment>
<proteinExistence type="predicted"/>
<dbReference type="Proteomes" id="UP001183585">
    <property type="component" value="Unassembled WGS sequence"/>
</dbReference>
<keyword evidence="2" id="KW-1185">Reference proteome</keyword>
<protein>
    <submittedName>
        <fullName evidence="1">Uncharacterized protein</fullName>
    </submittedName>
</protein>
<dbReference type="Gene3D" id="3.40.50.450">
    <property type="match status" value="1"/>
</dbReference>
<accession>A0ABU2CS74</accession>
<sequence>MTVVGITGHSGLTEPTLVLVRQALDAELSQYEGADLTGMTCLARGADQLFADAILALGGALHVVPAADYFDNITDPDARRRCAEYLRQAAAVDQMQFQTAGRDAIVG</sequence>
<organism evidence="1 2">
    <name type="scientific">Promicromonospora iranensis</name>
    <dbReference type="NCBI Taxonomy" id="1105144"/>
    <lineage>
        <taxon>Bacteria</taxon>
        <taxon>Bacillati</taxon>
        <taxon>Actinomycetota</taxon>
        <taxon>Actinomycetes</taxon>
        <taxon>Micrococcales</taxon>
        <taxon>Promicromonosporaceae</taxon>
        <taxon>Promicromonospora</taxon>
    </lineage>
</organism>
<evidence type="ECO:0000313" key="2">
    <source>
        <dbReference type="Proteomes" id="UP001183585"/>
    </source>
</evidence>
<dbReference type="EMBL" id="JAVDYE010000001">
    <property type="protein sequence ID" value="MDR7384184.1"/>
    <property type="molecule type" value="Genomic_DNA"/>
</dbReference>
<name>A0ABU2CS74_9MICO</name>
<evidence type="ECO:0000313" key="1">
    <source>
        <dbReference type="EMBL" id="MDR7384184.1"/>
    </source>
</evidence>
<reference evidence="1 2" key="1">
    <citation type="submission" date="2023-07" db="EMBL/GenBank/DDBJ databases">
        <title>Sequencing the genomes of 1000 actinobacteria strains.</title>
        <authorList>
            <person name="Klenk H.-P."/>
        </authorList>
    </citation>
    <scope>NUCLEOTIDE SEQUENCE [LARGE SCALE GENOMIC DNA]</scope>
    <source>
        <strain evidence="1 2">DSM 45554</strain>
    </source>
</reference>
<dbReference type="RefSeq" id="WP_274996058.1">
    <property type="nucleotide sequence ID" value="NZ_JAJQQP010000011.1"/>
</dbReference>
<gene>
    <name evidence="1" type="ORF">J2S48_003699</name>
</gene>